<dbReference type="InterPro" id="IPR034005">
    <property type="entry name" value="M3A_DCP"/>
</dbReference>
<feature type="domain" description="Peptidase M3A/M3B catalytic" evidence="10">
    <location>
        <begin position="226"/>
        <end position="682"/>
    </location>
</feature>
<organism evidence="12 13">
    <name type="scientific">Candidatus Venteria ishoeyi</name>
    <dbReference type="NCBI Taxonomy" id="1899563"/>
    <lineage>
        <taxon>Bacteria</taxon>
        <taxon>Pseudomonadati</taxon>
        <taxon>Pseudomonadota</taxon>
        <taxon>Gammaproteobacteria</taxon>
        <taxon>Thiotrichales</taxon>
        <taxon>Thiotrichaceae</taxon>
        <taxon>Venteria</taxon>
    </lineage>
</organism>
<evidence type="ECO:0000256" key="8">
    <source>
        <dbReference type="ARBA" id="ARBA00026100"/>
    </source>
</evidence>
<dbReference type="InterPro" id="IPR024080">
    <property type="entry name" value="Neurolysin/TOP_N"/>
</dbReference>
<name>A0A1H6F5Z9_9GAMM</name>
<dbReference type="GO" id="GO:0046872">
    <property type="term" value="F:metal ion binding"/>
    <property type="evidence" value="ECO:0007669"/>
    <property type="project" value="UniProtKB-UniRule"/>
</dbReference>
<dbReference type="InterPro" id="IPR045666">
    <property type="entry name" value="OpdA_N"/>
</dbReference>
<dbReference type="EMBL" id="FMSV02000086">
    <property type="protein sequence ID" value="SEH04709.1"/>
    <property type="molecule type" value="Genomic_DNA"/>
</dbReference>
<sequence>MNPLLDWQGDLPPFAKIRTEHIKPAVTQCLQQNRAEIKTLIAALKTKPETCTWENTLAVLEALEDRLEHVWSPVQHLHNVADSEALRVVYNDCQTAISEYYHELEQNPDLYKLIKTLSESPVAQNFEAAQQQIIKNQLRDFHLSGIDQPPEKQKKLLEIQQQMSSLRTRFSENLLDATHGWTKHITDENQLQGIPENVIHQAALSAEKAGKTGWLLTLDAPCYLPVMKYAKDAELRREMYRAFSTRASDQGDHAGRWDNTETMQKLLGLRQELSHLLSFKHYAEYSLARKMAHEPEQVLEFLHDLAHRVRPFAERELATLQDFARERDGLEQLGAEDMYFYSEALREHHYAISQEALRPWFPLPQVLAGLFQVVQRLYGLNIRQKPVENTIEVWHSSVSFYEIYDAKDNLRGAFYLDPYARKGKRGGAWMADCRNRRKTATGIQYPIAYLVCNFPQPVKDHPSLLSHEEVQTLFHEFGHGLHHLLTRIDYAGVAGINGVPWDAVELPSQFMENWCWEKEALQLFARHYETGEVLPEATLEKMLAAKNFQVGLFILRQLEFALFDFRLHCEYQAGKTDIQQLLGEVREEVAVMIPPAFNRFQHSFGHIFSGGYAAGYYSYQWANVLAADAFSLFEENGIFDKETGQKFLQNILELGGSQDPEDLFIAFRGRAPKLDALLKHSGLQA</sequence>
<dbReference type="Gene3D" id="1.10.1370.10">
    <property type="entry name" value="Neurolysin, domain 3"/>
    <property type="match status" value="1"/>
</dbReference>
<evidence type="ECO:0000256" key="3">
    <source>
        <dbReference type="ARBA" id="ARBA00022723"/>
    </source>
</evidence>
<dbReference type="Proteomes" id="UP000236724">
    <property type="component" value="Unassembled WGS sequence"/>
</dbReference>
<evidence type="ECO:0000256" key="1">
    <source>
        <dbReference type="ARBA" id="ARBA00006040"/>
    </source>
</evidence>
<feature type="domain" description="Oligopeptidase A N-terminal" evidence="11">
    <location>
        <begin position="27"/>
        <end position="147"/>
    </location>
</feature>
<dbReference type="GO" id="GO:0006508">
    <property type="term" value="P:proteolysis"/>
    <property type="evidence" value="ECO:0007669"/>
    <property type="project" value="UniProtKB-KW"/>
</dbReference>
<dbReference type="GO" id="GO:0005829">
    <property type="term" value="C:cytosol"/>
    <property type="evidence" value="ECO:0007669"/>
    <property type="project" value="UniProtKB-ARBA"/>
</dbReference>
<accession>A0A1H6F5Z9</accession>
<dbReference type="CDD" id="cd06456">
    <property type="entry name" value="M3A_DCP"/>
    <property type="match status" value="1"/>
</dbReference>
<dbReference type="SUPFAM" id="SSF55486">
    <property type="entry name" value="Metalloproteases ('zincins'), catalytic domain"/>
    <property type="match status" value="1"/>
</dbReference>
<gene>
    <name evidence="12" type="primary">prlC_1</name>
    <name evidence="12" type="ORF">MBHS_00558</name>
</gene>
<dbReference type="InterPro" id="IPR024079">
    <property type="entry name" value="MetalloPept_cat_dom_sf"/>
</dbReference>
<protein>
    <recommendedName>
        <fullName evidence="8">oligopeptidase A</fullName>
        <ecNumber evidence="8">3.4.24.70</ecNumber>
    </recommendedName>
</protein>
<comment type="cofactor">
    <cofactor evidence="9">
        <name>Zn(2+)</name>
        <dbReference type="ChEBI" id="CHEBI:29105"/>
    </cofactor>
    <text evidence="9">Binds 1 zinc ion.</text>
</comment>
<keyword evidence="2 9" id="KW-0645">Protease</keyword>
<evidence type="ECO:0000259" key="11">
    <source>
        <dbReference type="Pfam" id="PF19310"/>
    </source>
</evidence>
<evidence type="ECO:0000256" key="2">
    <source>
        <dbReference type="ARBA" id="ARBA00022670"/>
    </source>
</evidence>
<evidence type="ECO:0000256" key="6">
    <source>
        <dbReference type="ARBA" id="ARBA00023049"/>
    </source>
</evidence>
<evidence type="ECO:0000313" key="13">
    <source>
        <dbReference type="Proteomes" id="UP000236724"/>
    </source>
</evidence>
<evidence type="ECO:0000256" key="4">
    <source>
        <dbReference type="ARBA" id="ARBA00022801"/>
    </source>
</evidence>
<evidence type="ECO:0000256" key="7">
    <source>
        <dbReference type="ARBA" id="ARBA00024603"/>
    </source>
</evidence>
<dbReference type="InterPro" id="IPR024077">
    <property type="entry name" value="Neurolysin/TOP_dom2"/>
</dbReference>
<dbReference type="Gene3D" id="1.20.1050.40">
    <property type="entry name" value="Endopeptidase. Chain P, domain 1"/>
    <property type="match status" value="1"/>
</dbReference>
<evidence type="ECO:0000256" key="9">
    <source>
        <dbReference type="RuleBase" id="RU003435"/>
    </source>
</evidence>
<evidence type="ECO:0000259" key="10">
    <source>
        <dbReference type="Pfam" id="PF01432"/>
    </source>
</evidence>
<dbReference type="PANTHER" id="PTHR11804">
    <property type="entry name" value="PROTEASE M3 THIMET OLIGOPEPTIDASE-RELATED"/>
    <property type="match status" value="1"/>
</dbReference>
<keyword evidence="4 9" id="KW-0378">Hydrolase</keyword>
<dbReference type="EC" id="3.4.24.70" evidence="8"/>
<dbReference type="PANTHER" id="PTHR11804:SF84">
    <property type="entry name" value="SACCHAROLYSIN"/>
    <property type="match status" value="1"/>
</dbReference>
<dbReference type="Pfam" id="PF01432">
    <property type="entry name" value="Peptidase_M3"/>
    <property type="match status" value="1"/>
</dbReference>
<keyword evidence="3 9" id="KW-0479">Metal-binding</keyword>
<evidence type="ECO:0000313" key="12">
    <source>
        <dbReference type="EMBL" id="SEH04709.1"/>
    </source>
</evidence>
<dbReference type="Gene3D" id="3.40.390.10">
    <property type="entry name" value="Collagenase (Catalytic Domain)"/>
    <property type="match status" value="1"/>
</dbReference>
<reference evidence="12 13" key="1">
    <citation type="submission" date="2016-10" db="EMBL/GenBank/DDBJ databases">
        <authorList>
            <person name="de Groot N.N."/>
        </authorList>
    </citation>
    <scope>NUCLEOTIDE SEQUENCE [LARGE SCALE GENOMIC DNA]</scope>
    <source>
        <strain evidence="12">MBHS1</strain>
    </source>
</reference>
<dbReference type="AlphaFoldDB" id="A0A1H6F5Z9"/>
<proteinExistence type="inferred from homology"/>
<dbReference type="InterPro" id="IPR001567">
    <property type="entry name" value="Pept_M3A_M3B_dom"/>
</dbReference>
<dbReference type="RefSeq" id="WP_286018984.1">
    <property type="nucleotide sequence ID" value="NZ_FMSV02000086.1"/>
</dbReference>
<dbReference type="Pfam" id="PF19310">
    <property type="entry name" value="TOP_N"/>
    <property type="match status" value="1"/>
</dbReference>
<dbReference type="FunFam" id="3.40.390.10:FF:000009">
    <property type="entry name" value="Oligopeptidase A"/>
    <property type="match status" value="1"/>
</dbReference>
<keyword evidence="13" id="KW-1185">Reference proteome</keyword>
<comment type="similarity">
    <text evidence="1 9">Belongs to the peptidase M3 family.</text>
</comment>
<dbReference type="GO" id="GO:0006518">
    <property type="term" value="P:peptide metabolic process"/>
    <property type="evidence" value="ECO:0007669"/>
    <property type="project" value="TreeGrafter"/>
</dbReference>
<dbReference type="GO" id="GO:0004222">
    <property type="term" value="F:metalloendopeptidase activity"/>
    <property type="evidence" value="ECO:0007669"/>
    <property type="project" value="UniProtKB-EC"/>
</dbReference>
<keyword evidence="6 9" id="KW-0482">Metalloprotease</keyword>
<dbReference type="InterPro" id="IPR045090">
    <property type="entry name" value="Pept_M3A_M3B"/>
</dbReference>
<evidence type="ECO:0000256" key="5">
    <source>
        <dbReference type="ARBA" id="ARBA00022833"/>
    </source>
</evidence>
<keyword evidence="5 9" id="KW-0862">Zinc</keyword>
<comment type="catalytic activity">
    <reaction evidence="7">
        <text>Hydrolysis of oligopeptides, with broad specificity. Gly or Ala commonly occur as P1 or P1' residues, but more distant residues are also important, as is shown by the fact that Z-Gly-Pro-Gly-|-Gly-Pro-Ala is cleaved, but not Z-(Gly)(5).</text>
        <dbReference type="EC" id="3.4.24.70"/>
    </reaction>
</comment>